<feature type="binding site" evidence="7">
    <location>
        <position position="95"/>
    </location>
    <ligand>
        <name>substrate</name>
    </ligand>
</feature>
<feature type="domain" description="UDP-N-acetylglucosamine 2-epimerase" evidence="9">
    <location>
        <begin position="22"/>
        <end position="370"/>
    </location>
</feature>
<dbReference type="EMBL" id="CABGGW010000007">
    <property type="protein sequence ID" value="VUS40099.1"/>
    <property type="molecule type" value="Genomic_DNA"/>
</dbReference>
<dbReference type="SUPFAM" id="SSF53756">
    <property type="entry name" value="UDP-Glycosyltransferase/glycogen phosphorylase"/>
    <property type="match status" value="1"/>
</dbReference>
<name>A0A564I5W9_9ENTR</name>
<dbReference type="EC" id="5.1.3.14" evidence="5 7"/>
<dbReference type="GO" id="GO:0009246">
    <property type="term" value="P:enterobacterial common antigen biosynthetic process"/>
    <property type="evidence" value="ECO:0007669"/>
    <property type="project" value="UniProtKB-UniRule"/>
</dbReference>
<accession>A0A564I5W9</accession>
<comment type="function">
    <text evidence="7">Catalyzes the reversible epimerization at C-2 of UDP-N-acetylglucosamine (UDP-GlcNAc) and thereby provides bacteria with UDP-N-acetylmannosamine (UDP-ManNAc), the activated donor of ManNAc residues.</text>
</comment>
<dbReference type="PANTHER" id="PTHR43174:SF2">
    <property type="entry name" value="UDP-N-ACETYLGLUCOSAMINE 2-EPIMERASE"/>
    <property type="match status" value="1"/>
</dbReference>
<feature type="binding site" evidence="7">
    <location>
        <position position="313"/>
    </location>
    <ligand>
        <name>substrate</name>
    </ligand>
</feature>
<organism evidence="11 12">
    <name type="scientific">Klebsiella huaxiensis</name>
    <dbReference type="NCBI Taxonomy" id="2153354"/>
    <lineage>
        <taxon>Bacteria</taxon>
        <taxon>Pseudomonadati</taxon>
        <taxon>Pseudomonadota</taxon>
        <taxon>Gammaproteobacteria</taxon>
        <taxon>Enterobacterales</taxon>
        <taxon>Enterobacteriaceae</taxon>
        <taxon>Klebsiella/Raoultella group</taxon>
        <taxon>Klebsiella</taxon>
    </lineage>
</organism>
<evidence type="ECO:0000256" key="3">
    <source>
        <dbReference type="ARBA" id="ARBA00036080"/>
    </source>
</evidence>
<evidence type="ECO:0000313" key="13">
    <source>
        <dbReference type="Proteomes" id="UP001075001"/>
    </source>
</evidence>
<protein>
    <recommendedName>
        <fullName evidence="6 7">UDP-N-acetylglucosamine 2-epimerase</fullName>
        <ecNumber evidence="5 7">5.1.3.14</ecNumber>
    </recommendedName>
    <alternativeName>
        <fullName evidence="7">UDP-GlcNAc-2-epimerase</fullName>
    </alternativeName>
</protein>
<evidence type="ECO:0000313" key="10">
    <source>
        <dbReference type="EMBL" id="MDG1640627.1"/>
    </source>
</evidence>
<feature type="binding site" evidence="7">
    <location>
        <position position="213"/>
    </location>
    <ligand>
        <name>substrate</name>
    </ligand>
</feature>
<evidence type="ECO:0000256" key="4">
    <source>
        <dbReference type="ARBA" id="ARBA00038209"/>
    </source>
</evidence>
<reference evidence="10" key="2">
    <citation type="submission" date="2023-03" db="EMBL/GenBank/DDBJ databases">
        <title>identification of new KPC variant in Klebsiella huaxiensis from the Hospital Sewage Samples in China.</title>
        <authorList>
            <person name="Wu Y."/>
        </authorList>
    </citation>
    <scope>NUCLEOTIDE SEQUENCE</scope>
    <source>
        <strain evidence="10">ZR-9</strain>
    </source>
</reference>
<dbReference type="Proteomes" id="UP001075001">
    <property type="component" value="Unassembled WGS sequence"/>
</dbReference>
<dbReference type="GO" id="GO:0005737">
    <property type="term" value="C:cytoplasm"/>
    <property type="evidence" value="ECO:0007669"/>
    <property type="project" value="UniProtKB-SubCell"/>
</dbReference>
<dbReference type="FunFam" id="3.40.50.2000:FF:000043">
    <property type="entry name" value="UDP-N-acetylglucosamine 2-epimerase"/>
    <property type="match status" value="1"/>
</dbReference>
<feature type="binding site" evidence="7">
    <location>
        <position position="296"/>
    </location>
    <ligand>
        <name>substrate</name>
    </ligand>
</feature>
<dbReference type="RefSeq" id="WP_112216131.1">
    <property type="nucleotide sequence ID" value="NZ_CABGGQ010000017.1"/>
</dbReference>
<keyword evidence="1 7" id="KW-0963">Cytoplasm</keyword>
<evidence type="ECO:0000256" key="2">
    <source>
        <dbReference type="ARBA" id="ARBA00023235"/>
    </source>
</evidence>
<dbReference type="OrthoDB" id="9803238at2"/>
<feature type="binding site" evidence="7">
    <location>
        <position position="276"/>
    </location>
    <ligand>
        <name>substrate</name>
    </ligand>
</feature>
<evidence type="ECO:0000313" key="11">
    <source>
        <dbReference type="EMBL" id="VUS40099.1"/>
    </source>
</evidence>
<dbReference type="HAMAP" id="MF_02028">
    <property type="entry name" value="WecB_RffE"/>
    <property type="match status" value="1"/>
</dbReference>
<dbReference type="UniPathway" id="UPA00566"/>
<dbReference type="EMBL" id="JAPQEX020000001">
    <property type="protein sequence ID" value="MDG1640627.1"/>
    <property type="molecule type" value="Genomic_DNA"/>
</dbReference>
<comment type="subunit">
    <text evidence="7">Homodimer.</text>
</comment>
<dbReference type="AlphaFoldDB" id="A0A564I5W9"/>
<dbReference type="CDD" id="cd03786">
    <property type="entry name" value="GTB_UDP-GlcNAc_2-Epimerase"/>
    <property type="match status" value="1"/>
</dbReference>
<evidence type="ECO:0000256" key="1">
    <source>
        <dbReference type="ARBA" id="ARBA00022490"/>
    </source>
</evidence>
<feature type="binding site" evidence="7">
    <location>
        <begin position="290"/>
        <end position="292"/>
    </location>
    <ligand>
        <name>substrate</name>
    </ligand>
</feature>
<dbReference type="InterPro" id="IPR029767">
    <property type="entry name" value="WecB-like"/>
</dbReference>
<evidence type="ECO:0000313" key="12">
    <source>
        <dbReference type="Proteomes" id="UP000317374"/>
    </source>
</evidence>
<evidence type="ECO:0000256" key="5">
    <source>
        <dbReference type="ARBA" id="ARBA00038858"/>
    </source>
</evidence>
<gene>
    <name evidence="7 11" type="primary">wecB</name>
    <name evidence="10" type="ORF">OXR69_001745</name>
    <name evidence="11" type="ORF">SB6422_04899</name>
</gene>
<dbReference type="NCBIfam" id="TIGR00236">
    <property type="entry name" value="wecB"/>
    <property type="match status" value="1"/>
</dbReference>
<dbReference type="GO" id="GO:0008761">
    <property type="term" value="F:UDP-N-acetylglucosamine 2-epimerase activity"/>
    <property type="evidence" value="ECO:0007669"/>
    <property type="project" value="UniProtKB-UniRule"/>
</dbReference>
<feature type="binding site" evidence="7">
    <location>
        <position position="271"/>
    </location>
    <ligand>
        <name>substrate</name>
    </ligand>
</feature>
<dbReference type="Gene3D" id="3.40.50.2000">
    <property type="entry name" value="Glycogen Phosphorylase B"/>
    <property type="match status" value="2"/>
</dbReference>
<dbReference type="Proteomes" id="UP000317374">
    <property type="component" value="Unassembled WGS sequence"/>
</dbReference>
<dbReference type="InterPro" id="IPR032892">
    <property type="entry name" value="WecB"/>
</dbReference>
<keyword evidence="13" id="KW-1185">Reference proteome</keyword>
<dbReference type="Pfam" id="PF02350">
    <property type="entry name" value="Epimerase_2"/>
    <property type="match status" value="1"/>
</dbReference>
<evidence type="ECO:0000259" key="9">
    <source>
        <dbReference type="Pfam" id="PF02350"/>
    </source>
</evidence>
<proteinExistence type="inferred from homology"/>
<comment type="subcellular location">
    <subcellularLocation>
        <location evidence="7">Cytoplasm</location>
    </subcellularLocation>
</comment>
<comment type="similarity">
    <text evidence="4 7 8">Belongs to the UDP-N-acetylglucosamine 2-epimerase family.</text>
</comment>
<evidence type="ECO:0000256" key="7">
    <source>
        <dbReference type="HAMAP-Rule" id="MF_02028"/>
    </source>
</evidence>
<reference evidence="11 12" key="1">
    <citation type="submission" date="2019-07" db="EMBL/GenBank/DDBJ databases">
        <authorList>
            <person name="Brisse S."/>
            <person name="Rodrigues C."/>
            <person name="Thorpe H."/>
        </authorList>
    </citation>
    <scope>NUCLEOTIDE SEQUENCE [LARGE SCALE GENOMIC DNA]</scope>
    <source>
        <strain evidence="11">SB6422</strain>
    </source>
</reference>
<comment type="catalytic activity">
    <reaction evidence="3 7">
        <text>UDP-N-acetyl-alpha-D-glucosamine = UDP-N-acetyl-alpha-D-mannosamine</text>
        <dbReference type="Rhea" id="RHEA:17213"/>
        <dbReference type="ChEBI" id="CHEBI:57705"/>
        <dbReference type="ChEBI" id="CHEBI:68623"/>
        <dbReference type="EC" id="5.1.3.14"/>
    </reaction>
</comment>
<comment type="pathway">
    <text evidence="7">Bacterial outer membrane biogenesis; enterobacterial common antigen biosynthesis.</text>
</comment>
<evidence type="ECO:0000256" key="8">
    <source>
        <dbReference type="RuleBase" id="RU003513"/>
    </source>
</evidence>
<keyword evidence="2 7" id="KW-0413">Isomerase</keyword>
<evidence type="ECO:0000256" key="6">
    <source>
        <dbReference type="ARBA" id="ARBA00074883"/>
    </source>
</evidence>
<sequence length="376" mass="41777">MKVLTVFGTRPEAIKMAPLVHALARDPHFEAKVCVTAQHREMLDQVLKLFSIVPDYDLNIMQPGQGLTEITCRILEGLKPVLESFKPDVVLVHGDTTTTMAASLAAFYQRIPVGHVEAGLRTGDLNSPWPEEGNRTLTGRLATYHFAPTETSRQNLLQENIADAQITVTGNTVIDALFWVRDRVLSNEALSSELTERYSFLGNGKKMILVTGHRRESFGRGFEQICHALAEIAANNPDVQIVYPVHLNPNVSEPVNRILGHVDNVMLIEPQDYLPFVWLMNRAWLILTDSGGIQEEAPSLGKPVLVMREMTERPEAVSAGTVRLVGTDSQRIVDEVTRLLQDESAYQAMSRAHNPYGDGQACHRILSALKNNQVTL</sequence>
<feature type="binding site" evidence="7">
    <location>
        <position position="117"/>
    </location>
    <ligand>
        <name>substrate</name>
    </ligand>
</feature>
<dbReference type="PANTHER" id="PTHR43174">
    <property type="entry name" value="UDP-N-ACETYLGLUCOSAMINE 2-EPIMERASE"/>
    <property type="match status" value="1"/>
</dbReference>
<dbReference type="InterPro" id="IPR003331">
    <property type="entry name" value="UDP_GlcNAc_Epimerase_2_dom"/>
</dbReference>